<gene>
    <name evidence="1" type="ORF">AGERDE_LOCUS11824</name>
</gene>
<dbReference type="AlphaFoldDB" id="A0A9N9H5Z6"/>
<accession>A0A9N9H5Z6</accession>
<reference evidence="1" key="1">
    <citation type="submission" date="2021-06" db="EMBL/GenBank/DDBJ databases">
        <authorList>
            <person name="Kallberg Y."/>
            <person name="Tangrot J."/>
            <person name="Rosling A."/>
        </authorList>
    </citation>
    <scope>NUCLEOTIDE SEQUENCE</scope>
    <source>
        <strain evidence="1">MT106</strain>
    </source>
</reference>
<sequence>FLVDDPELFELPVEKAKKPVVNLTTLLEEPSVNESIFILNSIFDEIKPEDLINLEKLFGSLIITDKPTNNDNGERSFSLSTQKEKDLIEIP</sequence>
<feature type="non-terminal residue" evidence="1">
    <location>
        <position position="1"/>
    </location>
</feature>
<dbReference type="EMBL" id="CAJVPL010005883">
    <property type="protein sequence ID" value="CAG8661233.1"/>
    <property type="molecule type" value="Genomic_DNA"/>
</dbReference>
<protein>
    <submittedName>
        <fullName evidence="1">9487_t:CDS:1</fullName>
    </submittedName>
</protein>
<comment type="caution">
    <text evidence="1">The sequence shown here is derived from an EMBL/GenBank/DDBJ whole genome shotgun (WGS) entry which is preliminary data.</text>
</comment>
<dbReference type="Proteomes" id="UP000789831">
    <property type="component" value="Unassembled WGS sequence"/>
</dbReference>
<organism evidence="1 2">
    <name type="scientific">Ambispora gerdemannii</name>
    <dbReference type="NCBI Taxonomy" id="144530"/>
    <lineage>
        <taxon>Eukaryota</taxon>
        <taxon>Fungi</taxon>
        <taxon>Fungi incertae sedis</taxon>
        <taxon>Mucoromycota</taxon>
        <taxon>Glomeromycotina</taxon>
        <taxon>Glomeromycetes</taxon>
        <taxon>Archaeosporales</taxon>
        <taxon>Ambisporaceae</taxon>
        <taxon>Ambispora</taxon>
    </lineage>
</organism>
<name>A0A9N9H5Z6_9GLOM</name>
<keyword evidence="2" id="KW-1185">Reference proteome</keyword>
<evidence type="ECO:0000313" key="1">
    <source>
        <dbReference type="EMBL" id="CAG8661233.1"/>
    </source>
</evidence>
<proteinExistence type="predicted"/>
<evidence type="ECO:0000313" key="2">
    <source>
        <dbReference type="Proteomes" id="UP000789831"/>
    </source>
</evidence>